<keyword evidence="2" id="KW-1185">Reference proteome</keyword>
<name>A0ACB7X9X7_9ERIC</name>
<accession>A0ACB7X9X7</accession>
<proteinExistence type="predicted"/>
<comment type="caution">
    <text evidence="1">The sequence shown here is derived from an EMBL/GenBank/DDBJ whole genome shotgun (WGS) entry which is preliminary data.</text>
</comment>
<reference evidence="1 2" key="1">
    <citation type="journal article" date="2021" name="Hortic Res">
        <title>High-quality reference genome and annotation aids understanding of berry development for evergreen blueberry (Vaccinium darrowii).</title>
        <authorList>
            <person name="Yu J."/>
            <person name="Hulse-Kemp A.M."/>
            <person name="Babiker E."/>
            <person name="Staton M."/>
        </authorList>
    </citation>
    <scope>NUCLEOTIDE SEQUENCE [LARGE SCALE GENOMIC DNA]</scope>
    <source>
        <strain evidence="2">cv. NJ 8807/NJ 8810</strain>
        <tissue evidence="1">Young leaf</tissue>
    </source>
</reference>
<organism evidence="1 2">
    <name type="scientific">Vaccinium darrowii</name>
    <dbReference type="NCBI Taxonomy" id="229202"/>
    <lineage>
        <taxon>Eukaryota</taxon>
        <taxon>Viridiplantae</taxon>
        <taxon>Streptophyta</taxon>
        <taxon>Embryophyta</taxon>
        <taxon>Tracheophyta</taxon>
        <taxon>Spermatophyta</taxon>
        <taxon>Magnoliopsida</taxon>
        <taxon>eudicotyledons</taxon>
        <taxon>Gunneridae</taxon>
        <taxon>Pentapetalae</taxon>
        <taxon>asterids</taxon>
        <taxon>Ericales</taxon>
        <taxon>Ericaceae</taxon>
        <taxon>Vaccinioideae</taxon>
        <taxon>Vaccinieae</taxon>
        <taxon>Vaccinium</taxon>
    </lineage>
</organism>
<dbReference type="Proteomes" id="UP000828048">
    <property type="component" value="Chromosome 6"/>
</dbReference>
<dbReference type="EMBL" id="CM037156">
    <property type="protein sequence ID" value="KAH7837573.1"/>
    <property type="molecule type" value="Genomic_DNA"/>
</dbReference>
<protein>
    <submittedName>
        <fullName evidence="1">Uncharacterized protein</fullName>
    </submittedName>
</protein>
<evidence type="ECO:0000313" key="2">
    <source>
        <dbReference type="Proteomes" id="UP000828048"/>
    </source>
</evidence>
<gene>
    <name evidence="1" type="ORF">Vadar_015344</name>
</gene>
<evidence type="ECO:0000313" key="1">
    <source>
        <dbReference type="EMBL" id="KAH7837573.1"/>
    </source>
</evidence>
<sequence>MGVPSFYKWLVNKYPNTVVNAIEEEGDEAGGVDSSAKNPNEFEFDNLYLDMNGIIHPCFHPEDHPLPPTTFKEVFQNIHNYIDRLFCIVRPRKLLYMAIDGVAPRAKMNQQRSRRFRTSRDNVIADAEERRLRTEFEIAGKPVLPKLESEVTDSNIITPGTQFMDDLSRELKLYINQRLESDAGWRKIKVILSDANVPGEGEHKIMAFIRLQRASPGYDPNTRHCLYGLDADLIMLALATHELHFSILREDILIQDQHPECHSAIETSLNKAEPSLLRCGQLKQRHSAPMKKHYQFLHIWILREYLEVDMTIFEHPSHVKIDLERLIDDFIFMCFFTGNDFLPHMPTLEIHEGAIDLLIHVYVKEFKHLGGYLVDMQWAGYEKGRFVRLKRVEKFALLVGAYEEKIFKKRSEMRDRSLKRLLAQYSNDKEEEQEQERGPDVELQHFAAKGKAPTSQKIGTEAIESSASSTDTSEILQNTRELKEKLKSHIRESSDSFKNGNFMVDRVKLGAIGFKERYYTEKFSAKTKEEIEITRKAVVQRYTEGLCWVCLYYFSEVPSWKWFYPYHYGPFTSDLKGLSQVKVNFQKGSPFKPFDQLMAVLPPRSSHALPRVYRPLMIKEESEIIDFYPVDFEVDQEGKRFTWQGICKLPFIDEECLLSQTKKLEAELEDDEAERNETKNDILFVRSSDEHLGSQIFSLYEKHYEGGETDVHKKSIGTDLGCVLSGFISPCNECSWEYHEGGRENNILFVMYELPNACPHIPRLLEGINIPEKTITEGDIVETQLWHEYQGTRPNKWFQIQQSHRNATDRANSCLTKSTSGGNYEGAGSGWFGRGKSHNNSSLKTESSWKFPAGRGERLAIPSSSSRVQTRGFITSWDSRGNNAYPVANRGACNLDENWKSSSSSQFGDLRISDSQQGCQSFGRGQTATTDFQSYGNNLVAYRTGYEWRQSSCAQVVGPPVGHGWIPSSSVQGRSTTSMSQHDWQHNLSMRPTPPFQGEGWRQSSGSVPGRSAGSISPHAWRYNLSPSPPPSFQGEGWRQSSGSVQGRSAGSTSQHAWRHNLSPSPTPSFQGQGWRQTSGCVQGRSATSQHAWRNNPSPTFIPSMQAQGRGRFTPNAAPGDQKVRDTPETSSH</sequence>